<keyword evidence="10" id="KW-0378">Hydrolase</keyword>
<dbReference type="OrthoDB" id="9758917at2"/>
<feature type="active site" description="Charge relay system" evidence="14">
    <location>
        <position position="215"/>
    </location>
</feature>
<reference evidence="17" key="1">
    <citation type="submission" date="2020-01" db="EMBL/GenBank/DDBJ databases">
        <title>Phosphoaccumulans saitamaens gen. nov., sp. nov., a polyphosphate accumulating bacterium isolated from surface river water.</title>
        <authorList>
            <person name="Watanabe K."/>
            <person name="Suda W."/>
        </authorList>
    </citation>
    <scope>NUCLEOTIDE SEQUENCE [LARGE SCALE GENOMIC DNA]</scope>
    <source>
        <strain evidence="17">ICHIAU1</strain>
    </source>
</reference>
<dbReference type="SUPFAM" id="SSF50156">
    <property type="entry name" value="PDZ domain-like"/>
    <property type="match status" value="2"/>
</dbReference>
<dbReference type="PROSITE" id="PS50106">
    <property type="entry name" value="PDZ"/>
    <property type="match status" value="2"/>
</dbReference>
<dbReference type="NCBIfam" id="TIGR02037">
    <property type="entry name" value="degP_htrA_DO"/>
    <property type="match status" value="1"/>
</dbReference>
<evidence type="ECO:0000256" key="10">
    <source>
        <dbReference type="ARBA" id="ARBA00022801"/>
    </source>
</evidence>
<keyword evidence="17" id="KW-1185">Reference proteome</keyword>
<feature type="binding site" evidence="15">
    <location>
        <position position="142"/>
    </location>
    <ligand>
        <name>substrate</name>
    </ligand>
</feature>
<evidence type="ECO:0000256" key="14">
    <source>
        <dbReference type="PIRSR" id="PIRSR611782-1"/>
    </source>
</evidence>
<feature type="active site" description="Charge relay system" evidence="14">
    <location>
        <position position="142"/>
    </location>
</feature>
<evidence type="ECO:0000256" key="12">
    <source>
        <dbReference type="ARBA" id="ARBA00023016"/>
    </source>
</evidence>
<dbReference type="PANTHER" id="PTHR22939">
    <property type="entry name" value="SERINE PROTEASE FAMILY S1C HTRA-RELATED"/>
    <property type="match status" value="1"/>
</dbReference>
<evidence type="ECO:0000256" key="8">
    <source>
        <dbReference type="ARBA" id="ARBA00022737"/>
    </source>
</evidence>
<evidence type="ECO:0000256" key="4">
    <source>
        <dbReference type="ARBA" id="ARBA00013035"/>
    </source>
</evidence>
<keyword evidence="7" id="KW-0732">Signal</keyword>
<keyword evidence="6" id="KW-0645">Protease</keyword>
<dbReference type="Pfam" id="PF13180">
    <property type="entry name" value="PDZ_2"/>
    <property type="match status" value="1"/>
</dbReference>
<dbReference type="RefSeq" id="WP_162049849.1">
    <property type="nucleotide sequence ID" value="NZ_AP019011.1"/>
</dbReference>
<sequence length="482" mass="51538">MTHPFKRFLQISFLCFTLSAASLVQAQSRGLPDFVELAEKQSPSVVNISTVQNGRGKAVNGFPADPNDPAFEIFRRFFPQAPGGMQPQQPENRSLGSGFIISADGYVMTNAHVIEGADEVTVKLLDKREFRAKVVGADKRTDVALLKIEANGLPAVKLGDSAALKPGEWVVAIGSPFGFEHSVTAGIVSAKGRALPQENYVPFIQTDVAINPGNSGGPLFNLRGEVVGINSQIFSRSGGFMGISFAIPIDQAMDIQQQLRTRGRVSHGRMGVSIQEVTRDMAEAFGLPKSGGALVNSVEPNGPAARAGIEPGDVILRFDGKPVTVSSDLPRMVGAMKPGTKAQAEVWRKGQLRTVTVTIGEFQDDKVASNKPAARGVGEATNSRLGIAVSDLSPEQKQQMRLNAGILVVDIRPGSRVDLRPGDIILAITAKGDTQDIRSVQQFNQLIAQLDGKAPATLLIRRSNVQIFVPIPLSQPAQPSLR</sequence>
<name>A0A679HTN7_9RHOO</name>
<dbReference type="InterPro" id="IPR001940">
    <property type="entry name" value="Peptidase_S1C"/>
</dbReference>
<evidence type="ECO:0000313" key="16">
    <source>
        <dbReference type="EMBL" id="BBU69442.1"/>
    </source>
</evidence>
<keyword evidence="8" id="KW-0677">Repeat</keyword>
<evidence type="ECO:0000256" key="13">
    <source>
        <dbReference type="ARBA" id="ARBA00032850"/>
    </source>
</evidence>
<dbReference type="Proteomes" id="UP000463961">
    <property type="component" value="Chromosome"/>
</dbReference>
<dbReference type="InterPro" id="IPR001478">
    <property type="entry name" value="PDZ"/>
</dbReference>
<keyword evidence="9" id="KW-0574">Periplasm</keyword>
<dbReference type="EC" id="3.4.21.107" evidence="4"/>
<evidence type="ECO:0000256" key="11">
    <source>
        <dbReference type="ARBA" id="ARBA00022825"/>
    </source>
</evidence>
<evidence type="ECO:0000256" key="2">
    <source>
        <dbReference type="ARBA" id="ARBA00004418"/>
    </source>
</evidence>
<dbReference type="GO" id="GO:0042597">
    <property type="term" value="C:periplasmic space"/>
    <property type="evidence" value="ECO:0007669"/>
    <property type="project" value="UniProtKB-SubCell"/>
</dbReference>
<evidence type="ECO:0000256" key="15">
    <source>
        <dbReference type="PIRSR" id="PIRSR611782-2"/>
    </source>
</evidence>
<dbReference type="AlphaFoldDB" id="A0A679HTN7"/>
<dbReference type="GO" id="GO:0004252">
    <property type="term" value="F:serine-type endopeptidase activity"/>
    <property type="evidence" value="ECO:0007669"/>
    <property type="project" value="InterPro"/>
</dbReference>
<dbReference type="SMART" id="SM00228">
    <property type="entry name" value="PDZ"/>
    <property type="match status" value="2"/>
</dbReference>
<gene>
    <name evidence="16" type="ORF">ICHIAU1_17250</name>
</gene>
<protein>
    <recommendedName>
        <fullName evidence="5">Probable periplasmic serine endoprotease DegP-like</fullName>
        <ecNumber evidence="4">3.4.21.107</ecNumber>
    </recommendedName>
    <alternativeName>
        <fullName evidence="13">Protease Do</fullName>
    </alternativeName>
</protein>
<comment type="similarity">
    <text evidence="3">Belongs to the peptidase S1C family.</text>
</comment>
<dbReference type="Gene3D" id="2.40.10.120">
    <property type="match status" value="1"/>
</dbReference>
<evidence type="ECO:0000256" key="3">
    <source>
        <dbReference type="ARBA" id="ARBA00010541"/>
    </source>
</evidence>
<dbReference type="EMBL" id="AP022345">
    <property type="protein sequence ID" value="BBU69442.1"/>
    <property type="molecule type" value="Genomic_DNA"/>
</dbReference>
<feature type="binding site" evidence="15">
    <location>
        <position position="112"/>
    </location>
    <ligand>
        <name>substrate</name>
    </ligand>
</feature>
<dbReference type="SUPFAM" id="SSF50494">
    <property type="entry name" value="Trypsin-like serine proteases"/>
    <property type="match status" value="1"/>
</dbReference>
<feature type="binding site" evidence="15">
    <location>
        <begin position="213"/>
        <end position="215"/>
    </location>
    <ligand>
        <name>substrate</name>
    </ligand>
</feature>
<evidence type="ECO:0000256" key="6">
    <source>
        <dbReference type="ARBA" id="ARBA00022670"/>
    </source>
</evidence>
<dbReference type="Pfam" id="PF13365">
    <property type="entry name" value="Trypsin_2"/>
    <property type="match status" value="1"/>
</dbReference>
<evidence type="ECO:0000256" key="9">
    <source>
        <dbReference type="ARBA" id="ARBA00022764"/>
    </source>
</evidence>
<comment type="catalytic activity">
    <reaction evidence="1">
        <text>Acts on substrates that are at least partially unfolded. The cleavage site P1 residue is normally between a pair of hydrophobic residues, such as Val-|-Val.</text>
        <dbReference type="EC" id="3.4.21.107"/>
    </reaction>
</comment>
<comment type="subcellular location">
    <subcellularLocation>
        <location evidence="2">Periplasm</location>
    </subcellularLocation>
</comment>
<dbReference type="InterPro" id="IPR011782">
    <property type="entry name" value="Pept_S1C_Do"/>
</dbReference>
<feature type="active site" description="Charge relay system" evidence="14">
    <location>
        <position position="112"/>
    </location>
</feature>
<evidence type="ECO:0000256" key="5">
    <source>
        <dbReference type="ARBA" id="ARBA00013958"/>
    </source>
</evidence>
<dbReference type="GO" id="GO:0006508">
    <property type="term" value="P:proteolysis"/>
    <property type="evidence" value="ECO:0007669"/>
    <property type="project" value="UniProtKB-KW"/>
</dbReference>
<dbReference type="CDD" id="cd10839">
    <property type="entry name" value="cpPDZ1_DegP-like"/>
    <property type="match status" value="1"/>
</dbReference>
<proteinExistence type="inferred from homology"/>
<evidence type="ECO:0000256" key="1">
    <source>
        <dbReference type="ARBA" id="ARBA00001772"/>
    </source>
</evidence>
<dbReference type="PANTHER" id="PTHR22939:SF130">
    <property type="entry name" value="PERIPLASMIC SERINE ENDOPROTEASE DEGP-LIKE-RELATED"/>
    <property type="match status" value="1"/>
</dbReference>
<organism evidence="16 17">
    <name type="scientific">Fluviibacter phosphoraccumulans</name>
    <dbReference type="NCBI Taxonomy" id="1751046"/>
    <lineage>
        <taxon>Bacteria</taxon>
        <taxon>Pseudomonadati</taxon>
        <taxon>Pseudomonadota</taxon>
        <taxon>Betaproteobacteria</taxon>
        <taxon>Rhodocyclales</taxon>
        <taxon>Fluviibacteraceae</taxon>
        <taxon>Fluviibacter</taxon>
    </lineage>
</organism>
<keyword evidence="11" id="KW-0720">Serine protease</keyword>
<dbReference type="InterPro" id="IPR036034">
    <property type="entry name" value="PDZ_sf"/>
</dbReference>
<accession>A0A679HTN7</accession>
<evidence type="ECO:0000313" key="17">
    <source>
        <dbReference type="Proteomes" id="UP000463961"/>
    </source>
</evidence>
<dbReference type="FunFam" id="2.40.10.120:FF:000007">
    <property type="entry name" value="Periplasmic serine endoprotease DegP-like"/>
    <property type="match status" value="1"/>
</dbReference>
<dbReference type="PRINTS" id="PR00834">
    <property type="entry name" value="PROTEASES2C"/>
</dbReference>
<evidence type="ECO:0000256" key="7">
    <source>
        <dbReference type="ARBA" id="ARBA00022729"/>
    </source>
</evidence>
<dbReference type="InterPro" id="IPR009003">
    <property type="entry name" value="Peptidase_S1_PA"/>
</dbReference>
<keyword evidence="12" id="KW-0346">Stress response</keyword>
<dbReference type="Gene3D" id="2.30.42.10">
    <property type="match status" value="2"/>
</dbReference>